<gene>
    <name evidence="1" type="ORF">S01H4_37424</name>
</gene>
<dbReference type="AlphaFoldDB" id="X1BYP6"/>
<protein>
    <submittedName>
        <fullName evidence="1">Uncharacterized protein</fullName>
    </submittedName>
</protein>
<name>X1BYP6_9ZZZZ</name>
<feature type="non-terminal residue" evidence="1">
    <location>
        <position position="1"/>
    </location>
</feature>
<comment type="caution">
    <text evidence="1">The sequence shown here is derived from an EMBL/GenBank/DDBJ whole genome shotgun (WGS) entry which is preliminary data.</text>
</comment>
<organism evidence="1">
    <name type="scientific">marine sediment metagenome</name>
    <dbReference type="NCBI Taxonomy" id="412755"/>
    <lineage>
        <taxon>unclassified sequences</taxon>
        <taxon>metagenomes</taxon>
        <taxon>ecological metagenomes</taxon>
    </lineage>
</organism>
<accession>X1BYP6</accession>
<proteinExistence type="predicted"/>
<sequence>PKILTEETIMQIYTESTAKIPSTVRDIMTNENRELFKKKGISPDTQITTWILFLIPNSALYLRDDVLIEEFWRQYINLGNRIGDVSCTIWLTTKDCEFEKRYKCYDAETAQKNYIDRFIHTDELGPYVMITTKYPPQCTDSDEIHVLYMKGIHVKYFSEILRDLTDYIDNNYKNKKLSRISLWWLAKKYWVPSQYSNYVFFVKKLVKDLLS</sequence>
<evidence type="ECO:0000313" key="1">
    <source>
        <dbReference type="EMBL" id="GAH00112.1"/>
    </source>
</evidence>
<reference evidence="1" key="1">
    <citation type="journal article" date="2014" name="Front. Microbiol.">
        <title>High frequency of phylogenetically diverse reductive dehalogenase-homologous genes in deep subseafloor sedimentary metagenomes.</title>
        <authorList>
            <person name="Kawai M."/>
            <person name="Futagami T."/>
            <person name="Toyoda A."/>
            <person name="Takaki Y."/>
            <person name="Nishi S."/>
            <person name="Hori S."/>
            <person name="Arai W."/>
            <person name="Tsubouchi T."/>
            <person name="Morono Y."/>
            <person name="Uchiyama I."/>
            <person name="Ito T."/>
            <person name="Fujiyama A."/>
            <person name="Inagaki F."/>
            <person name="Takami H."/>
        </authorList>
    </citation>
    <scope>NUCLEOTIDE SEQUENCE</scope>
    <source>
        <strain evidence="1">Expedition CK06-06</strain>
    </source>
</reference>
<dbReference type="EMBL" id="BART01020101">
    <property type="protein sequence ID" value="GAH00112.1"/>
    <property type="molecule type" value="Genomic_DNA"/>
</dbReference>